<name>A0A1C4XD49_9ACTN</name>
<keyword evidence="2" id="KW-1185">Reference proteome</keyword>
<sequence>MALVTYLTNDVVPLLQRQAQSDEISEGLFAGAADLYMLLGWKTYDGGAYGLAQRYFLQGLELAKEGGETGLGIGSIVLSCMSHLAVTAGNATEGVKLAEAAAYSAIKANSPGAMTRAHAMEARAHASLGDGRRTATAISRAEVAQETERNHDPAWMEFLDSAYLANQMAFSFRQLNDRTNLEQAAKLSLENSNGRQVGSNLIYLATSQLRGGDVDEACTHAMRAAKIASELKSKMVEKLVEDFWVELQSTDDRRRVQEFGRSLAQVTPDVTTSD</sequence>
<protein>
    <recommendedName>
        <fullName evidence="3">Tetratricopeptide repeat-containing protein</fullName>
    </recommendedName>
</protein>
<evidence type="ECO:0008006" key="3">
    <source>
        <dbReference type="Google" id="ProtNLM"/>
    </source>
</evidence>
<dbReference type="EMBL" id="LT607412">
    <property type="protein sequence ID" value="SCF06244.1"/>
    <property type="molecule type" value="Genomic_DNA"/>
</dbReference>
<evidence type="ECO:0000313" key="1">
    <source>
        <dbReference type="EMBL" id="SCF06244.1"/>
    </source>
</evidence>
<accession>A0A1C4XD49</accession>
<evidence type="ECO:0000313" key="2">
    <source>
        <dbReference type="Proteomes" id="UP000198243"/>
    </source>
</evidence>
<dbReference type="AlphaFoldDB" id="A0A1C4XD49"/>
<dbReference type="Proteomes" id="UP000198243">
    <property type="component" value="Chromosome I"/>
</dbReference>
<proteinExistence type="predicted"/>
<dbReference type="InterPro" id="IPR011990">
    <property type="entry name" value="TPR-like_helical_dom_sf"/>
</dbReference>
<organism evidence="1 2">
    <name type="scientific">Micromonospora coriariae</name>
    <dbReference type="NCBI Taxonomy" id="285665"/>
    <lineage>
        <taxon>Bacteria</taxon>
        <taxon>Bacillati</taxon>
        <taxon>Actinomycetota</taxon>
        <taxon>Actinomycetes</taxon>
        <taxon>Micromonosporales</taxon>
        <taxon>Micromonosporaceae</taxon>
        <taxon>Micromonospora</taxon>
    </lineage>
</organism>
<gene>
    <name evidence="1" type="ORF">GA0070607_5063</name>
</gene>
<dbReference type="SUPFAM" id="SSF48452">
    <property type="entry name" value="TPR-like"/>
    <property type="match status" value="1"/>
</dbReference>
<reference evidence="2" key="1">
    <citation type="submission" date="2016-06" db="EMBL/GenBank/DDBJ databases">
        <authorList>
            <person name="Varghese N."/>
            <person name="Submissions Spin"/>
        </authorList>
    </citation>
    <scope>NUCLEOTIDE SEQUENCE [LARGE SCALE GENOMIC DNA]</scope>
    <source>
        <strain evidence="2">DSM 44875</strain>
    </source>
</reference>